<dbReference type="PANTHER" id="PTHR28375">
    <property type="entry name" value="PROTEIN HINDERIN"/>
    <property type="match status" value="1"/>
</dbReference>
<sequence length="847" mass="86919">MQRPLHLRSQPKPRVKKETRAMSSTLAYADIVNEGALADSNGFNGVPAQGATLKNLCEEDKQKVARLIRQVVSVTKEKEAVQREAAQERASQQAALEGLQAQNRDLLAELTALRLKLLHADGLLRSYQLKLRALKVGASREVALALDSPTPGQPAQAAAAALPRSTSPNSLNAPGVTSSASLGAHLTPATPPEAEPSRGGGLPASPSKPALDRGHSPPATSAAPAISGVLEATRASSEQRRDSPPSGAADAPAEGVWAAWAELEQRIRAISGELAQRGGQHGGDAAGADVGVGGGKPQGGNAAGGMAFEDAPTMPVSFAPGHDSEVCQRPMEGMAVSASADVLLAAVACFQGEPDGKPSKQTGTGFLVPNPPGSVLAVDPSGAREPPLGSQTEAVCMSSAHQPLVGGPVSQPRPVFFPPKEAPLRLPPSYPPHGAAVPDAPPQPVLPTVGVLQGRLPPVDVSSPAIAGPAPVPAASLPAASTTAEGSAVQALWGTALPSCGCPPSTCAAASAPLLKSGHPIGAPDGCQRVHLGAVPMNGTSDVSRSSGGAAVAAEVRCGAAGSDQVRELQGARLDAQAGPAGVGRATDVSGIPDRGEAPCERVLRFDPTVGDAGAFYYVDVAVVEKSRADGAGDGMGGETGGQRRRPGERSEGAEDVSRRAREESPLGGPGQDGRRRATRGAEVEGPAPSSLLQKAVAEGVPGAEVPLALATAAPRVAQRVVVKESGVRHWSVSPEGSPSRGGGQGRARWVSGMLYDSALLELVEELEMDHARTSRHDPRGDLPAELTAWARQTDRQEAERKWRGAPQPVSSVNGRGKVQARGKRDRHPTFVQSQLEPEVLVLTNGW</sequence>
<feature type="compositionally biased region" description="Low complexity" evidence="2">
    <location>
        <begin position="216"/>
        <end position="227"/>
    </location>
</feature>
<evidence type="ECO:0000256" key="2">
    <source>
        <dbReference type="SAM" id="MobiDB-lite"/>
    </source>
</evidence>
<feature type="region of interest" description="Disordered" evidence="2">
    <location>
        <begin position="792"/>
        <end position="829"/>
    </location>
</feature>
<feature type="region of interest" description="Disordered" evidence="2">
    <location>
        <begin position="725"/>
        <end position="746"/>
    </location>
</feature>
<name>A0A1Y1IR69_KLENI</name>
<accession>A0A1Y1IR69</accession>
<dbReference type="Proteomes" id="UP000054558">
    <property type="component" value="Unassembled WGS sequence"/>
</dbReference>
<feature type="compositionally biased region" description="Basic and acidic residues" evidence="2">
    <location>
        <begin position="793"/>
        <end position="803"/>
    </location>
</feature>
<protein>
    <submittedName>
        <fullName evidence="3">Uncharacterized protein</fullName>
    </submittedName>
</protein>
<dbReference type="PANTHER" id="PTHR28375:SF1">
    <property type="entry name" value="PROTEIN HINDERIN"/>
    <property type="match status" value="1"/>
</dbReference>
<evidence type="ECO:0000256" key="1">
    <source>
        <dbReference type="SAM" id="Coils"/>
    </source>
</evidence>
<dbReference type="AlphaFoldDB" id="A0A1Y1IR69"/>
<evidence type="ECO:0000313" key="4">
    <source>
        <dbReference type="Proteomes" id="UP000054558"/>
    </source>
</evidence>
<feature type="region of interest" description="Disordered" evidence="2">
    <location>
        <begin position="146"/>
        <end position="253"/>
    </location>
</feature>
<proteinExistence type="predicted"/>
<feature type="compositionally biased region" description="Gly residues" evidence="2">
    <location>
        <begin position="632"/>
        <end position="641"/>
    </location>
</feature>
<keyword evidence="4" id="KW-1185">Reference proteome</keyword>
<evidence type="ECO:0000313" key="3">
    <source>
        <dbReference type="EMBL" id="GAQ91256.1"/>
    </source>
</evidence>
<gene>
    <name evidence="3" type="ORF">KFL_007530040</name>
</gene>
<dbReference type="InterPro" id="IPR032736">
    <property type="entry name" value="Hinderin"/>
</dbReference>
<keyword evidence="1" id="KW-0175">Coiled coil</keyword>
<feature type="compositionally biased region" description="Basic and acidic residues" evidence="2">
    <location>
        <begin position="646"/>
        <end position="665"/>
    </location>
</feature>
<feature type="compositionally biased region" description="Low complexity" evidence="2">
    <location>
        <begin position="244"/>
        <end position="253"/>
    </location>
</feature>
<dbReference type="OMA" id="APRICGA"/>
<feature type="coiled-coil region" evidence="1">
    <location>
        <begin position="64"/>
        <end position="116"/>
    </location>
</feature>
<dbReference type="EMBL" id="DF237702">
    <property type="protein sequence ID" value="GAQ91256.1"/>
    <property type="molecule type" value="Genomic_DNA"/>
</dbReference>
<reference evidence="3 4" key="1">
    <citation type="journal article" date="2014" name="Nat. Commun.">
        <title>Klebsormidium flaccidum genome reveals primary factors for plant terrestrial adaptation.</title>
        <authorList>
            <person name="Hori K."/>
            <person name="Maruyama F."/>
            <person name="Fujisawa T."/>
            <person name="Togashi T."/>
            <person name="Yamamoto N."/>
            <person name="Seo M."/>
            <person name="Sato S."/>
            <person name="Yamada T."/>
            <person name="Mori H."/>
            <person name="Tajima N."/>
            <person name="Moriyama T."/>
            <person name="Ikeuchi M."/>
            <person name="Watanabe M."/>
            <person name="Wada H."/>
            <person name="Kobayashi K."/>
            <person name="Saito M."/>
            <person name="Masuda T."/>
            <person name="Sasaki-Sekimoto Y."/>
            <person name="Mashiguchi K."/>
            <person name="Awai K."/>
            <person name="Shimojima M."/>
            <person name="Masuda S."/>
            <person name="Iwai M."/>
            <person name="Nobusawa T."/>
            <person name="Narise T."/>
            <person name="Kondo S."/>
            <person name="Saito H."/>
            <person name="Sato R."/>
            <person name="Murakawa M."/>
            <person name="Ihara Y."/>
            <person name="Oshima-Yamada Y."/>
            <person name="Ohtaka K."/>
            <person name="Satoh M."/>
            <person name="Sonobe K."/>
            <person name="Ishii M."/>
            <person name="Ohtani R."/>
            <person name="Kanamori-Sato M."/>
            <person name="Honoki R."/>
            <person name="Miyazaki D."/>
            <person name="Mochizuki H."/>
            <person name="Umetsu J."/>
            <person name="Higashi K."/>
            <person name="Shibata D."/>
            <person name="Kamiya Y."/>
            <person name="Sato N."/>
            <person name="Nakamura Y."/>
            <person name="Tabata S."/>
            <person name="Ida S."/>
            <person name="Kurokawa K."/>
            <person name="Ohta H."/>
        </authorList>
    </citation>
    <scope>NUCLEOTIDE SEQUENCE [LARGE SCALE GENOMIC DNA]</scope>
    <source>
        <strain evidence="3 4">NIES-2285</strain>
    </source>
</reference>
<feature type="region of interest" description="Disordered" evidence="2">
    <location>
        <begin position="629"/>
        <end position="691"/>
    </location>
</feature>
<feature type="region of interest" description="Disordered" evidence="2">
    <location>
        <begin position="576"/>
        <end position="596"/>
    </location>
</feature>
<feature type="compositionally biased region" description="Polar residues" evidence="2">
    <location>
        <begin position="164"/>
        <end position="181"/>
    </location>
</feature>
<feature type="compositionally biased region" description="Basic and acidic residues" evidence="2">
    <location>
        <begin position="673"/>
        <end position="683"/>
    </location>
</feature>
<organism evidence="3 4">
    <name type="scientific">Klebsormidium nitens</name>
    <name type="common">Green alga</name>
    <name type="synonym">Ulothrix nitens</name>
    <dbReference type="NCBI Taxonomy" id="105231"/>
    <lineage>
        <taxon>Eukaryota</taxon>
        <taxon>Viridiplantae</taxon>
        <taxon>Streptophyta</taxon>
        <taxon>Klebsormidiophyceae</taxon>
        <taxon>Klebsormidiales</taxon>
        <taxon>Klebsormidiaceae</taxon>
        <taxon>Klebsormidium</taxon>
    </lineage>
</organism>